<comment type="subunit">
    <text evidence="5">Homoheptamer.</text>
</comment>
<dbReference type="Gene3D" id="2.30.30.60">
    <property type="match status" value="1"/>
</dbReference>
<keyword evidence="5" id="KW-0406">Ion transport</keyword>
<feature type="transmembrane region" description="Helical" evidence="5">
    <location>
        <begin position="36"/>
        <end position="58"/>
    </location>
</feature>
<dbReference type="GO" id="GO:0005886">
    <property type="term" value="C:plasma membrane"/>
    <property type="evidence" value="ECO:0007669"/>
    <property type="project" value="UniProtKB-SubCell"/>
</dbReference>
<dbReference type="Pfam" id="PF00027">
    <property type="entry name" value="cNMP_binding"/>
    <property type="match status" value="1"/>
</dbReference>
<proteinExistence type="inferred from homology"/>
<evidence type="ECO:0000256" key="1">
    <source>
        <dbReference type="ARBA" id="ARBA00004370"/>
    </source>
</evidence>
<keyword evidence="5" id="KW-0813">Transport</keyword>
<dbReference type="SMART" id="SM00100">
    <property type="entry name" value="cNMP"/>
    <property type="match status" value="1"/>
</dbReference>
<dbReference type="CDD" id="cd00038">
    <property type="entry name" value="CAP_ED"/>
    <property type="match status" value="1"/>
</dbReference>
<evidence type="ECO:0000256" key="4">
    <source>
        <dbReference type="ARBA" id="ARBA00023136"/>
    </source>
</evidence>
<evidence type="ECO:0000256" key="3">
    <source>
        <dbReference type="ARBA" id="ARBA00022989"/>
    </source>
</evidence>
<evidence type="ECO:0000259" key="6">
    <source>
        <dbReference type="PROSITE" id="PS50042"/>
    </source>
</evidence>
<evidence type="ECO:0000256" key="2">
    <source>
        <dbReference type="ARBA" id="ARBA00022692"/>
    </source>
</evidence>
<dbReference type="InterPro" id="IPR016846">
    <property type="entry name" value="cNMP-bd_ion_channel"/>
</dbReference>
<dbReference type="InterPro" id="IPR018490">
    <property type="entry name" value="cNMP-bd_dom_sf"/>
</dbReference>
<feature type="transmembrane region" description="Helical" evidence="5">
    <location>
        <begin position="6"/>
        <end position="24"/>
    </location>
</feature>
<feature type="transmembrane region" description="Helical" evidence="5">
    <location>
        <begin position="110"/>
        <end position="128"/>
    </location>
</feature>
<dbReference type="PANTHER" id="PTHR30221">
    <property type="entry name" value="SMALL-CONDUCTANCE MECHANOSENSITIVE CHANNEL"/>
    <property type="match status" value="1"/>
</dbReference>
<organism evidence="7 8">
    <name type="scientific">Pseudomonas syringae</name>
    <dbReference type="NCBI Taxonomy" id="317"/>
    <lineage>
        <taxon>Bacteria</taxon>
        <taxon>Pseudomonadati</taxon>
        <taxon>Pseudomonadota</taxon>
        <taxon>Gammaproteobacteria</taxon>
        <taxon>Pseudomonadales</taxon>
        <taxon>Pseudomonadaceae</taxon>
        <taxon>Pseudomonas</taxon>
    </lineage>
</organism>
<evidence type="ECO:0000313" key="8">
    <source>
        <dbReference type="Proteomes" id="UP000093104"/>
    </source>
</evidence>
<dbReference type="Proteomes" id="UP000093104">
    <property type="component" value="Unassembled WGS sequence"/>
</dbReference>
<keyword evidence="5" id="KW-0997">Cell inner membrane</keyword>
<dbReference type="SUPFAM" id="SSF50182">
    <property type="entry name" value="Sm-like ribonucleoproteins"/>
    <property type="match status" value="1"/>
</dbReference>
<comment type="similarity">
    <text evidence="5">Belongs to the MscS (TC 1.A.23) family.</text>
</comment>
<keyword evidence="3 5" id="KW-1133">Transmembrane helix</keyword>
<name>A0A1C7YZV8_PSESX</name>
<comment type="caution">
    <text evidence="7">The sequence shown here is derived from an EMBL/GenBank/DDBJ whole genome shotgun (WGS) entry which is preliminary data.</text>
</comment>
<reference evidence="7 8" key="1">
    <citation type="submission" date="2015-07" db="EMBL/GenBank/DDBJ databases">
        <title>Draft genome sequence of a diazotrophic, plant growth-promoting rhizobacterium of the Pseudomonas syringae complex.</title>
        <authorList>
            <person name="Patten C.L."/>
            <person name="Jeong H."/>
        </authorList>
    </citation>
    <scope>NUCLEOTIDE SEQUENCE [LARGE SCALE GENOMIC DNA]</scope>
    <source>
        <strain evidence="7 8">GR12-2</strain>
    </source>
</reference>
<dbReference type="Gene3D" id="1.10.287.1260">
    <property type="match status" value="1"/>
</dbReference>
<dbReference type="InterPro" id="IPR000595">
    <property type="entry name" value="cNMP-bd_dom"/>
</dbReference>
<dbReference type="SUPFAM" id="SSF51206">
    <property type="entry name" value="cAMP-binding domain-like"/>
    <property type="match status" value="1"/>
</dbReference>
<dbReference type="OrthoDB" id="9775207at2"/>
<dbReference type="RefSeq" id="WP_065836301.1">
    <property type="nucleotide sequence ID" value="NZ_LGSI01000073.1"/>
</dbReference>
<gene>
    <name evidence="7" type="ORF">AFK24_27840</name>
</gene>
<evidence type="ECO:0000256" key="5">
    <source>
        <dbReference type="RuleBase" id="RU369025"/>
    </source>
</evidence>
<dbReference type="Pfam" id="PF00924">
    <property type="entry name" value="MS_channel_2nd"/>
    <property type="match status" value="1"/>
</dbReference>
<dbReference type="Gene3D" id="2.60.120.10">
    <property type="entry name" value="Jelly Rolls"/>
    <property type="match status" value="1"/>
</dbReference>
<dbReference type="PROSITE" id="PS50042">
    <property type="entry name" value="CNMP_BINDING_3"/>
    <property type="match status" value="1"/>
</dbReference>
<accession>A0A1C7YZV8</accession>
<keyword evidence="5" id="KW-1003">Cell membrane</keyword>
<dbReference type="GO" id="GO:0008381">
    <property type="term" value="F:mechanosensitive monoatomic ion channel activity"/>
    <property type="evidence" value="ECO:0007669"/>
    <property type="project" value="InterPro"/>
</dbReference>
<protein>
    <recommendedName>
        <fullName evidence="5">Small-conductance mechanosensitive channel</fullName>
    </recommendedName>
</protein>
<sequence length="490" mass="53771">MDFPWLAFPLVSASLILVIDLTFWQWVDQRWLRWKMAVRLGLFLLFSMCLVQAGLSPLNTVPTELPVSRHVLATTLSIAWWLFGARTLTILISVLLAPRIGGKGHLLQDVLGAIIFLVAAVAAAAYVLDLPVKGLLATSGAVAIILGLAVQSTLSDVFSGIVLNATKPFRVDDWIRVDDIEGKVIEIDWRSTHLLTSEGSMAVIPNAMAAKTRIVNFSRPDHFHAVTLSIELSVRLRPSLVLDAIGKALQGCRELLVQPASSAVVVKSGLRSVEYEVTGYVQSRDRRSAVRNQLHDLIYRQLAASETRQDQVRPATRVSAVLNTVGALRMLSNADLAELERNMRLNAFQNHEVILAAGVVPDALYIIESGIVSVSIERPEGWVEAGRMGPGELMGETGFVDQSPAVGRFSALTDCMVYRIALADLEPWLKDHPELRGALAGLARFRAKARAAMLTNKPAAPDPNGFLKWLRKGVTRFQAPRETRKTDKLS</sequence>
<dbReference type="PANTHER" id="PTHR30221:SF1">
    <property type="entry name" value="SMALL-CONDUCTANCE MECHANOSENSITIVE CHANNEL"/>
    <property type="match status" value="1"/>
</dbReference>
<feature type="transmembrane region" description="Helical" evidence="5">
    <location>
        <begin position="78"/>
        <end position="98"/>
    </location>
</feature>
<dbReference type="InterPro" id="IPR023408">
    <property type="entry name" value="MscS_beta-dom_sf"/>
</dbReference>
<keyword evidence="2 5" id="KW-0812">Transmembrane</keyword>
<dbReference type="InterPro" id="IPR045275">
    <property type="entry name" value="MscS_archaea/bacteria_type"/>
</dbReference>
<keyword evidence="4 5" id="KW-0472">Membrane</keyword>
<comment type="function">
    <text evidence="5">Mechanosensitive channel that participates in the regulation of osmotic pressure changes within the cell, opening in response to stretch forces in the membrane lipid bilayer, without the need for other proteins. Contributes to normal resistance to hypoosmotic shock. Forms an ion channel of 1.0 nanosiemens conductance with a slight preference for anions.</text>
</comment>
<dbReference type="PATRIC" id="fig|317.243.peg.2167"/>
<dbReference type="EMBL" id="LGSI01000073">
    <property type="protein sequence ID" value="OCR21788.1"/>
    <property type="molecule type" value="Genomic_DNA"/>
</dbReference>
<dbReference type="InterPro" id="IPR006685">
    <property type="entry name" value="MscS_channel_2nd"/>
</dbReference>
<dbReference type="InterPro" id="IPR010920">
    <property type="entry name" value="LSM_dom_sf"/>
</dbReference>
<dbReference type="PIRSF" id="PIRSF026673">
    <property type="entry name" value="UCP026673_ion_chan"/>
    <property type="match status" value="1"/>
</dbReference>
<dbReference type="AlphaFoldDB" id="A0A1C7YZV8"/>
<keyword evidence="5" id="KW-0407">Ion channel</keyword>
<dbReference type="InterPro" id="IPR014710">
    <property type="entry name" value="RmlC-like_jellyroll"/>
</dbReference>
<comment type="subcellular location">
    <subcellularLocation>
        <location evidence="5">Cell inner membrane</location>
        <topology evidence="5">Multi-pass membrane protein</topology>
    </subcellularLocation>
    <subcellularLocation>
        <location evidence="1">Membrane</location>
    </subcellularLocation>
</comment>
<feature type="domain" description="Cyclic nucleotide-binding" evidence="6">
    <location>
        <begin position="327"/>
        <end position="420"/>
    </location>
</feature>
<evidence type="ECO:0000313" key="7">
    <source>
        <dbReference type="EMBL" id="OCR21788.1"/>
    </source>
</evidence>